<reference evidence="2" key="1">
    <citation type="journal article" date="2022" name="Mol. Ecol. Resour.">
        <title>The genomes of chicory, endive, great burdock and yacon provide insights into Asteraceae palaeo-polyploidization history and plant inulin production.</title>
        <authorList>
            <person name="Fan W."/>
            <person name="Wang S."/>
            <person name="Wang H."/>
            <person name="Wang A."/>
            <person name="Jiang F."/>
            <person name="Liu H."/>
            <person name="Zhao H."/>
            <person name="Xu D."/>
            <person name="Zhang Y."/>
        </authorList>
    </citation>
    <scope>NUCLEOTIDE SEQUENCE [LARGE SCALE GENOMIC DNA]</scope>
    <source>
        <strain evidence="2">cv. Punajuju</strain>
    </source>
</reference>
<name>A0ACB9E576_CICIN</name>
<comment type="caution">
    <text evidence="1">The sequence shown here is derived from an EMBL/GenBank/DDBJ whole genome shotgun (WGS) entry which is preliminary data.</text>
</comment>
<evidence type="ECO:0000313" key="2">
    <source>
        <dbReference type="Proteomes" id="UP001055811"/>
    </source>
</evidence>
<gene>
    <name evidence="1" type="ORF">L2E82_25996</name>
</gene>
<dbReference type="EMBL" id="CM042012">
    <property type="protein sequence ID" value="KAI3753931.1"/>
    <property type="molecule type" value="Genomic_DNA"/>
</dbReference>
<keyword evidence="2" id="KW-1185">Reference proteome</keyword>
<proteinExistence type="predicted"/>
<organism evidence="1 2">
    <name type="scientific">Cichorium intybus</name>
    <name type="common">Chicory</name>
    <dbReference type="NCBI Taxonomy" id="13427"/>
    <lineage>
        <taxon>Eukaryota</taxon>
        <taxon>Viridiplantae</taxon>
        <taxon>Streptophyta</taxon>
        <taxon>Embryophyta</taxon>
        <taxon>Tracheophyta</taxon>
        <taxon>Spermatophyta</taxon>
        <taxon>Magnoliopsida</taxon>
        <taxon>eudicotyledons</taxon>
        <taxon>Gunneridae</taxon>
        <taxon>Pentapetalae</taxon>
        <taxon>asterids</taxon>
        <taxon>campanulids</taxon>
        <taxon>Asterales</taxon>
        <taxon>Asteraceae</taxon>
        <taxon>Cichorioideae</taxon>
        <taxon>Cichorieae</taxon>
        <taxon>Cichoriinae</taxon>
        <taxon>Cichorium</taxon>
    </lineage>
</organism>
<reference evidence="1 2" key="2">
    <citation type="journal article" date="2022" name="Mol. Ecol. Resour.">
        <title>The genomes of chicory, endive, great burdock and yacon provide insights into Asteraceae paleo-polyploidization history and plant inulin production.</title>
        <authorList>
            <person name="Fan W."/>
            <person name="Wang S."/>
            <person name="Wang H."/>
            <person name="Wang A."/>
            <person name="Jiang F."/>
            <person name="Liu H."/>
            <person name="Zhao H."/>
            <person name="Xu D."/>
            <person name="Zhang Y."/>
        </authorList>
    </citation>
    <scope>NUCLEOTIDE SEQUENCE [LARGE SCALE GENOMIC DNA]</scope>
    <source>
        <strain evidence="2">cv. Punajuju</strain>
        <tissue evidence="1">Leaves</tissue>
    </source>
</reference>
<sequence length="112" mass="12760">MISLHSPFAICKSKSEIPSPLRDSRLQETRWSILGWESCIEGREEARGDSRRWWLDRIAEKGSKRGLSLKVLKNERKGKSDFSIVALPFVVLSVVSLPRAFGRNKVKFCEAV</sequence>
<protein>
    <submittedName>
        <fullName evidence="1">Uncharacterized protein</fullName>
    </submittedName>
</protein>
<accession>A0ACB9E576</accession>
<dbReference type="Proteomes" id="UP001055811">
    <property type="component" value="Linkage Group LG04"/>
</dbReference>
<evidence type="ECO:0000313" key="1">
    <source>
        <dbReference type="EMBL" id="KAI3753931.1"/>
    </source>
</evidence>